<accession>A0A8H7BGL6</accession>
<dbReference type="Proteomes" id="UP000605846">
    <property type="component" value="Unassembled WGS sequence"/>
</dbReference>
<reference evidence="1" key="1">
    <citation type="submission" date="2020-01" db="EMBL/GenBank/DDBJ databases">
        <title>Genome Sequencing of Three Apophysomyces-Like Fungal Strains Confirms a Novel Fungal Genus in the Mucoromycota with divergent Burkholderia-like Endosymbiotic Bacteria.</title>
        <authorList>
            <person name="Stajich J.E."/>
            <person name="Macias A.M."/>
            <person name="Carter-House D."/>
            <person name="Lovett B."/>
            <person name="Kasson L.R."/>
            <person name="Berry K."/>
            <person name="Grigoriev I."/>
            <person name="Chang Y."/>
            <person name="Spatafora J."/>
            <person name="Kasson M.T."/>
        </authorList>
    </citation>
    <scope>NUCLEOTIDE SEQUENCE</scope>
    <source>
        <strain evidence="1">NRRL A-21654</strain>
    </source>
</reference>
<protein>
    <submittedName>
        <fullName evidence="1">Uncharacterized protein</fullName>
    </submittedName>
</protein>
<organism evidence="1 2">
    <name type="scientific">Apophysomyces ossiformis</name>
    <dbReference type="NCBI Taxonomy" id="679940"/>
    <lineage>
        <taxon>Eukaryota</taxon>
        <taxon>Fungi</taxon>
        <taxon>Fungi incertae sedis</taxon>
        <taxon>Mucoromycota</taxon>
        <taxon>Mucoromycotina</taxon>
        <taxon>Mucoromycetes</taxon>
        <taxon>Mucorales</taxon>
        <taxon>Mucorineae</taxon>
        <taxon>Mucoraceae</taxon>
        <taxon>Apophysomyces</taxon>
    </lineage>
</organism>
<evidence type="ECO:0000313" key="2">
    <source>
        <dbReference type="Proteomes" id="UP000605846"/>
    </source>
</evidence>
<name>A0A8H7BGL6_9FUNG</name>
<proteinExistence type="predicted"/>
<dbReference type="AlphaFoldDB" id="A0A8H7BGL6"/>
<keyword evidence="2" id="KW-1185">Reference proteome</keyword>
<dbReference type="OrthoDB" id="2246061at2759"/>
<evidence type="ECO:0000313" key="1">
    <source>
        <dbReference type="EMBL" id="KAF7721937.1"/>
    </source>
</evidence>
<gene>
    <name evidence="1" type="ORF">EC973_003925</name>
</gene>
<comment type="caution">
    <text evidence="1">The sequence shown here is derived from an EMBL/GenBank/DDBJ whole genome shotgun (WGS) entry which is preliminary data.</text>
</comment>
<dbReference type="EMBL" id="JABAYA010000224">
    <property type="protein sequence ID" value="KAF7721937.1"/>
    <property type="molecule type" value="Genomic_DNA"/>
</dbReference>
<sequence length="218" mass="25129">MDDRDAEPISFKPSIDTFVLSNTLSEYYENIADQVMETMTNDILTSVEQLPMHTQRFGTSPQDDCLISLDLFISTLQNHLWFVRSDLLGCIRSLVETHLPALLSSSFPDGKDDVFPLPQMIADLTRDIKILNRVMRYELGRVINPKETSGIVLRQSMSGCPTATRLNWQRYLNVNGYLDSTRWLQNKLERIEQVLHVEFDARIKDIIQSVTEDFLIDE</sequence>